<dbReference type="InterPro" id="IPR036663">
    <property type="entry name" value="Fumarylacetoacetase_C_sf"/>
</dbReference>
<protein>
    <submittedName>
        <fullName evidence="5">Hypotheticalsprotein</fullName>
    </submittedName>
</protein>
<dbReference type="Pfam" id="PF01557">
    <property type="entry name" value="FAA_hydrolase"/>
    <property type="match status" value="1"/>
</dbReference>
<dbReference type="InterPro" id="IPR029058">
    <property type="entry name" value="AB_hydrolase_fold"/>
</dbReference>
<comment type="caution">
    <text evidence="5">The sequence shown here is derived from an EMBL/GenBank/DDBJ whole genome shotgun (WGS) entry which is preliminary data.</text>
</comment>
<feature type="domain" description="Fumarylacetoacetase-like C-terminal" evidence="3">
    <location>
        <begin position="127"/>
        <end position="338"/>
    </location>
</feature>
<name>A0A2G5IBS7_CERBT</name>
<comment type="similarity">
    <text evidence="1">Belongs to the FAH family.</text>
</comment>
<dbReference type="Proteomes" id="UP000230605">
    <property type="component" value="Chromosome 1"/>
</dbReference>
<dbReference type="SUPFAM" id="SSF53474">
    <property type="entry name" value="alpha/beta-Hydrolases"/>
    <property type="match status" value="1"/>
</dbReference>
<evidence type="ECO:0000256" key="1">
    <source>
        <dbReference type="ARBA" id="ARBA00010211"/>
    </source>
</evidence>
<evidence type="ECO:0000259" key="4">
    <source>
        <dbReference type="Pfam" id="PF12697"/>
    </source>
</evidence>
<dbReference type="Gene3D" id="3.40.50.1820">
    <property type="entry name" value="alpha/beta hydrolase"/>
    <property type="match status" value="1"/>
</dbReference>
<dbReference type="PANTHER" id="PTHR11820">
    <property type="entry name" value="ACYLPYRUVASE"/>
    <property type="match status" value="1"/>
</dbReference>
<feature type="domain" description="AB hydrolase-1" evidence="4">
    <location>
        <begin position="396"/>
        <end position="632"/>
    </location>
</feature>
<keyword evidence="2" id="KW-0479">Metal-binding</keyword>
<accession>A0A2G5IBS7</accession>
<proteinExistence type="inferred from homology"/>
<dbReference type="OrthoDB" id="194468at2759"/>
<dbReference type="Gene3D" id="3.90.850.10">
    <property type="entry name" value="Fumarylacetoacetase-like, C-terminal domain"/>
    <property type="match status" value="1"/>
</dbReference>
<dbReference type="AlphaFoldDB" id="A0A2G5IBS7"/>
<dbReference type="GO" id="GO:0050163">
    <property type="term" value="F:oxaloacetate tautomerase activity"/>
    <property type="evidence" value="ECO:0007669"/>
    <property type="project" value="UniProtKB-ARBA"/>
</dbReference>
<evidence type="ECO:0000259" key="3">
    <source>
        <dbReference type="Pfam" id="PF01557"/>
    </source>
</evidence>
<dbReference type="GO" id="GO:0018773">
    <property type="term" value="F:acetylpyruvate hydrolase activity"/>
    <property type="evidence" value="ECO:0007669"/>
    <property type="project" value="TreeGrafter"/>
</dbReference>
<dbReference type="PANTHER" id="PTHR11820:SF7">
    <property type="entry name" value="ACYLPYRUVASE FAHD1, MITOCHONDRIAL"/>
    <property type="match status" value="1"/>
</dbReference>
<evidence type="ECO:0000256" key="2">
    <source>
        <dbReference type="ARBA" id="ARBA00022723"/>
    </source>
</evidence>
<dbReference type="SUPFAM" id="SSF56529">
    <property type="entry name" value="FAH"/>
    <property type="match status" value="1"/>
</dbReference>
<evidence type="ECO:0000313" key="5">
    <source>
        <dbReference type="EMBL" id="PIB02162.1"/>
    </source>
</evidence>
<dbReference type="InterPro" id="IPR000073">
    <property type="entry name" value="AB_hydrolase_1"/>
</dbReference>
<dbReference type="GO" id="GO:0006107">
    <property type="term" value="P:oxaloacetate metabolic process"/>
    <property type="evidence" value="ECO:0007669"/>
    <property type="project" value="UniProtKB-ARBA"/>
</dbReference>
<organism evidence="5 6">
    <name type="scientific">Cercospora beticola</name>
    <name type="common">Sugarbeet leaf spot fungus</name>
    <dbReference type="NCBI Taxonomy" id="122368"/>
    <lineage>
        <taxon>Eukaryota</taxon>
        <taxon>Fungi</taxon>
        <taxon>Dikarya</taxon>
        <taxon>Ascomycota</taxon>
        <taxon>Pezizomycotina</taxon>
        <taxon>Dothideomycetes</taxon>
        <taxon>Dothideomycetidae</taxon>
        <taxon>Mycosphaerellales</taxon>
        <taxon>Mycosphaerellaceae</taxon>
        <taxon>Cercospora</taxon>
    </lineage>
</organism>
<dbReference type="GO" id="GO:0046872">
    <property type="term" value="F:metal ion binding"/>
    <property type="evidence" value="ECO:0007669"/>
    <property type="project" value="UniProtKB-KW"/>
</dbReference>
<gene>
    <name evidence="5" type="ORF">CB0940_02119</name>
</gene>
<reference evidence="5 6" key="1">
    <citation type="submission" date="2015-10" db="EMBL/GenBank/DDBJ databases">
        <title>The cercosporin biosynthetic gene cluster was horizontally transferred to several fungal lineages and shown to be expanded in Cercospora beticola based on microsynteny with recipient genomes.</title>
        <authorList>
            <person name="De Jonge R."/>
            <person name="Ebert M.K."/>
            <person name="Suttle J.C."/>
            <person name="Jurick Ii W.M."/>
            <person name="Secor G.A."/>
            <person name="Thomma B.P."/>
            <person name="Van De Peer Y."/>
            <person name="Bolton M.D."/>
        </authorList>
    </citation>
    <scope>NUCLEOTIDE SEQUENCE [LARGE SCALE GENOMIC DNA]</scope>
    <source>
        <strain evidence="5 6">09-40</strain>
    </source>
</reference>
<sequence length="639" mass="68131">MALVEELSPQLYCVATIFLFPLNRRDCHTSQAGSSEASNPSSNTQSLHWKMSSKQYQFCAYVDPALGVERIGSLDGDQIQPLAYPSGTPLSNLYEVISLDESTIIPFSEPLSRNTVRLLAPINGRDILCVGKNYAEHAIEFNKSGFDSSDKADQPTHPVIFTKRFTSIIADGEEILPHPDFTQSADFEGELGVIIGRPGFQISEQDAMKHVWGYTIVNDMTARERQRDHKQFYIGKSPDTYCPMGPVAIPANRFTGALRVQTRVNGDLRQNATTDNLIFSIPYLIKTMSEGQTLMPGDVLATGTPAGVGIGRTPPVYLNPGDEVAVSIEGLGTLTNRIASKSAANPTLQRVQQNQLKALPVANAGKSLNAKVGLTDIGGKPLNVLRRGAENGPPAVFVHGLGGTADYWTPLIQAAGLDKSHALHLFDFEGHGQSPTSPLSTITIASLATDLKNVFQNAGIAPGSDATLFAHSMGCIVAIRFVLDNPQLVKKLILVGPPPIPLPEAASKNNKARATLVRQKTMAGVVDAVVGAGTSAKTQSENGLAISAVRMSLLAQDPEGYAKACDALAGATESLDLSAISADTLIVTGSEDKVSPPALCQGYSEKLKNSKGVVVLQNVGHWHVFEDVQGVANSLKAFS</sequence>
<evidence type="ECO:0000313" key="6">
    <source>
        <dbReference type="Proteomes" id="UP000230605"/>
    </source>
</evidence>
<dbReference type="Pfam" id="PF12697">
    <property type="entry name" value="Abhydrolase_6"/>
    <property type="match status" value="1"/>
</dbReference>
<dbReference type="FunFam" id="3.90.850.10:FF:000002">
    <property type="entry name" value="2-hydroxyhepta-2,4-diene-1,7-dioate isomerase"/>
    <property type="match status" value="1"/>
</dbReference>
<dbReference type="InterPro" id="IPR011234">
    <property type="entry name" value="Fumarylacetoacetase-like_C"/>
</dbReference>
<dbReference type="EMBL" id="LKMD01000100">
    <property type="protein sequence ID" value="PIB02162.1"/>
    <property type="molecule type" value="Genomic_DNA"/>
</dbReference>